<gene>
    <name evidence="1" type="ORF">OPT61_g4267</name>
</gene>
<reference evidence="1" key="1">
    <citation type="submission" date="2022-11" db="EMBL/GenBank/DDBJ databases">
        <title>Genome Sequence of Boeremia exigua.</title>
        <authorList>
            <person name="Buettner E."/>
        </authorList>
    </citation>
    <scope>NUCLEOTIDE SEQUENCE</scope>
    <source>
        <strain evidence="1">CU02</strain>
    </source>
</reference>
<dbReference type="EMBL" id="JAPHNI010000240">
    <property type="protein sequence ID" value="KAJ8113635.1"/>
    <property type="molecule type" value="Genomic_DNA"/>
</dbReference>
<accession>A0ACC2IEM0</accession>
<sequence length="234" mass="24981">MPEATQPPVCPGPGSRPRRCMVHGERQEQRLVQCLIGRLAEKISASGRRDPRSRKPHLTPRHNSDTSAPGCWKGFVAQWYTLVSHQPGLGLRQLSTGHGAICWSHRGSVSMAPAYTACHYLGLTSALVEGTVADNVVHVASAPPNARKALHGALLQEARFASFSGRYDTVQPVPGTAENQWRRCPPVLGEKREAAPARFAVESDAARSASTQVCVRPAADSAASPPARASSLAA</sequence>
<evidence type="ECO:0000313" key="2">
    <source>
        <dbReference type="Proteomes" id="UP001153331"/>
    </source>
</evidence>
<comment type="caution">
    <text evidence="1">The sequence shown here is derived from an EMBL/GenBank/DDBJ whole genome shotgun (WGS) entry which is preliminary data.</text>
</comment>
<proteinExistence type="predicted"/>
<organism evidence="1 2">
    <name type="scientific">Boeremia exigua</name>
    <dbReference type="NCBI Taxonomy" id="749465"/>
    <lineage>
        <taxon>Eukaryota</taxon>
        <taxon>Fungi</taxon>
        <taxon>Dikarya</taxon>
        <taxon>Ascomycota</taxon>
        <taxon>Pezizomycotina</taxon>
        <taxon>Dothideomycetes</taxon>
        <taxon>Pleosporomycetidae</taxon>
        <taxon>Pleosporales</taxon>
        <taxon>Pleosporineae</taxon>
        <taxon>Didymellaceae</taxon>
        <taxon>Boeremia</taxon>
    </lineage>
</organism>
<name>A0ACC2IEM0_9PLEO</name>
<evidence type="ECO:0000313" key="1">
    <source>
        <dbReference type="EMBL" id="KAJ8113635.1"/>
    </source>
</evidence>
<protein>
    <submittedName>
        <fullName evidence="1">Uncharacterized protein</fullName>
    </submittedName>
</protein>
<keyword evidence="2" id="KW-1185">Reference proteome</keyword>
<dbReference type="Proteomes" id="UP001153331">
    <property type="component" value="Unassembled WGS sequence"/>
</dbReference>